<dbReference type="Pfam" id="PF18276">
    <property type="entry name" value="TcA_TcB_BD"/>
    <property type="match status" value="1"/>
</dbReference>
<dbReference type="EMBL" id="FNGP01000003">
    <property type="protein sequence ID" value="SDL55856.1"/>
    <property type="molecule type" value="Genomic_DNA"/>
</dbReference>
<dbReference type="SUPFAM" id="SSF48452">
    <property type="entry name" value="TPR-like"/>
    <property type="match status" value="2"/>
</dbReference>
<reference evidence="2 3" key="1">
    <citation type="submission" date="2016-10" db="EMBL/GenBank/DDBJ databases">
        <authorList>
            <person name="de Groot N.N."/>
        </authorList>
    </citation>
    <scope>NUCLEOTIDE SEQUENCE [LARGE SCALE GENOMIC DNA]</scope>
    <source>
        <strain evidence="2 3">CGMCC 1.9159</strain>
    </source>
</reference>
<dbReference type="STRING" id="686624.SAMN04488242_1947"/>
<evidence type="ECO:0000259" key="1">
    <source>
        <dbReference type="Pfam" id="PF18276"/>
    </source>
</evidence>
<dbReference type="OrthoDB" id="9781691at2"/>
<name>A0A1G9L230_9ACTN</name>
<protein>
    <recommendedName>
        <fullName evidence="1">Tc toxin complex TcA C-terminal TcB-binding domain-containing protein</fullName>
    </recommendedName>
</protein>
<dbReference type="AlphaFoldDB" id="A0A1G9L230"/>
<sequence>MAGSIKHAANFVTTLDVRPLRVPELTVNPANSAAAKVDQVRTLLTEAADAAARGGHSRALRAYQRAHALCYSVLNPGVTPGWFPSGVHLPLGPDTEKALNLASVKLMEAMRPDVILPVGPVRVQHDPHEVDARFAKVGFHPRSAAVAEAITSATRLLAKGEATEAVSLLERAAAEADDDQLKATALLNLSTALLGTGVNDRATETATLAAHAFEASGDRTGAVQALHAASVAARRAGDAQTAAARFAAANEKLRGLAPAPVDGDTPAPGGGFLRRLREGLPDAQESPFIRAIDRPVREFLRGAEGTRNPGSLSYIADDSVDLAPLRWLDRHDTIATVPVDELNKPLAARGRWSVGIPTGPDIAELSWSPGAPAPLEILTTKVYEQRRVATSIAELTVPLESAAITTAYLTHVYSYVIPVGLGDSHAALGDHERAEQQYLAAAGYSYLNPELEAPALWVRLARNLLAWGDRLYKYERADEAKDVYARIVREDGTADAASYLYADGPLAATGAVAKEVLSDPGAVAEATNPAVAEVLLVVLGRWANLAAGLDFFGLTYTPTFTFEYLQQAARGLAQQSVQAEREYINFAAQAEAEASARRDLESALALARTEASTQGALLQAAQADLRGADRAVDYARLRRDNAREARQEYESAGYWQYISQSIATAHGAGKDWHESEIRELAQQIESGSWKGDRGKLAAAATLVGGQKSYEYQLGRLDDQAQEAEAAIPIAQAQRDAAAARARAAGFQLQAANQRVSMVTDALNAFDQEVFTPELWSRMAAIVRDISRSYQDWAIAAARLMERAYNFETDSALAVIRPEYSVPATGDLLGSDLLLRDIDSFTHHFITAVAKNESQIKEVLSLRNEYPFAFREFLRTGKLSFDTSLHEFDRRHPGTFGQRLQGVEVEIIGLVAAGGVRGTLRGGGISHYRTADGGDRTRVHGVDTMVLSDYVLRGDAYVFRADVTRLGLFEGHGIATSWELELPPGSNNLDYRLLSDVQLVLYYTARHSEELRDQVLATPPRPGEDVHVRDFAVRFDFPEVWFGMLRDATATLVMDADSFPRNETALTTAGLALVLEGASPADVAGVDVTIGLPGRDEVRMTTDADGAVAAAPGNDLGAAMGGEVLGDWTITLEPPAGSPLTGPRGGLDAGRLRGASLVLQYRFEYRK</sequence>
<dbReference type="InterPro" id="IPR040840">
    <property type="entry name" value="TcA_TcB_BD"/>
</dbReference>
<dbReference type="InterPro" id="IPR011990">
    <property type="entry name" value="TPR-like_helical_dom_sf"/>
</dbReference>
<gene>
    <name evidence="2" type="ORF">SAMN04488242_1947</name>
</gene>
<dbReference type="RefSeq" id="WP_093251470.1">
    <property type="nucleotide sequence ID" value="NZ_FNGP01000003.1"/>
</dbReference>
<proteinExistence type="predicted"/>
<organism evidence="2 3">
    <name type="scientific">Tessaracoccus oleiagri</name>
    <dbReference type="NCBI Taxonomy" id="686624"/>
    <lineage>
        <taxon>Bacteria</taxon>
        <taxon>Bacillati</taxon>
        <taxon>Actinomycetota</taxon>
        <taxon>Actinomycetes</taxon>
        <taxon>Propionibacteriales</taxon>
        <taxon>Propionibacteriaceae</taxon>
        <taxon>Tessaracoccus</taxon>
    </lineage>
</organism>
<keyword evidence="3" id="KW-1185">Reference proteome</keyword>
<evidence type="ECO:0000313" key="3">
    <source>
        <dbReference type="Proteomes" id="UP000199475"/>
    </source>
</evidence>
<evidence type="ECO:0000313" key="2">
    <source>
        <dbReference type="EMBL" id="SDL55856.1"/>
    </source>
</evidence>
<dbReference type="Proteomes" id="UP000199475">
    <property type="component" value="Unassembled WGS sequence"/>
</dbReference>
<feature type="domain" description="Tc toxin complex TcA C-terminal TcB-binding" evidence="1">
    <location>
        <begin position="733"/>
        <end position="1004"/>
    </location>
</feature>
<accession>A0A1G9L230</accession>